<proteinExistence type="predicted"/>
<organism evidence="1 2">
    <name type="scientific">Dioscorea alata</name>
    <name type="common">Purple yam</name>
    <dbReference type="NCBI Taxonomy" id="55571"/>
    <lineage>
        <taxon>Eukaryota</taxon>
        <taxon>Viridiplantae</taxon>
        <taxon>Streptophyta</taxon>
        <taxon>Embryophyta</taxon>
        <taxon>Tracheophyta</taxon>
        <taxon>Spermatophyta</taxon>
        <taxon>Magnoliopsida</taxon>
        <taxon>Liliopsida</taxon>
        <taxon>Dioscoreales</taxon>
        <taxon>Dioscoreaceae</taxon>
        <taxon>Dioscorea</taxon>
    </lineage>
</organism>
<protein>
    <submittedName>
        <fullName evidence="1">Thioredoxin-like protein</fullName>
    </submittedName>
</protein>
<gene>
    <name evidence="1" type="ORF">IHE45_01G060600</name>
</gene>
<evidence type="ECO:0000313" key="1">
    <source>
        <dbReference type="EMBL" id="KAH7692342.1"/>
    </source>
</evidence>
<dbReference type="EMBL" id="CM037011">
    <property type="protein sequence ID" value="KAH7692342.1"/>
    <property type="molecule type" value="Genomic_DNA"/>
</dbReference>
<keyword evidence="2" id="KW-1185">Reference proteome</keyword>
<sequence>MAKTSSSPLNLLLLLSPLSFLLSVAQSPIPAHYDGFLYGGASPWEASVLVEAFMDPMCPDSRDSWPSLKQAFQHYSPFVSLIVHPFPLPYHDNSYLTCRALHIANMLNGSTTFPLLEFFFDHQKKWSNSATQYMSKQSIINDITKHASLVIGNSSISAFQSGFADSRTDKAARVSFRYGCSRGVAGTPYFFVNGFLLPGGGSALDYKQWRKIIDPLLTRAKGQIESTII</sequence>
<accession>A0ACB7WUR0</accession>
<comment type="caution">
    <text evidence="1">The sequence shown here is derived from an EMBL/GenBank/DDBJ whole genome shotgun (WGS) entry which is preliminary data.</text>
</comment>
<dbReference type="Proteomes" id="UP000827976">
    <property type="component" value="Chromosome 1"/>
</dbReference>
<evidence type="ECO:0000313" key="2">
    <source>
        <dbReference type="Proteomes" id="UP000827976"/>
    </source>
</evidence>
<name>A0ACB7WUR0_DIOAL</name>
<reference evidence="2" key="1">
    <citation type="journal article" date="2022" name="Nat. Commun.">
        <title>Chromosome evolution and the genetic basis of agronomically important traits in greater yam.</title>
        <authorList>
            <person name="Bredeson J.V."/>
            <person name="Lyons J.B."/>
            <person name="Oniyinde I.O."/>
            <person name="Okereke N.R."/>
            <person name="Kolade O."/>
            <person name="Nnabue I."/>
            <person name="Nwadili C.O."/>
            <person name="Hribova E."/>
            <person name="Parker M."/>
            <person name="Nwogha J."/>
            <person name="Shu S."/>
            <person name="Carlson J."/>
            <person name="Kariba R."/>
            <person name="Muthemba S."/>
            <person name="Knop K."/>
            <person name="Barton G.J."/>
            <person name="Sherwood A.V."/>
            <person name="Lopez-Montes A."/>
            <person name="Asiedu R."/>
            <person name="Jamnadass R."/>
            <person name="Muchugi A."/>
            <person name="Goodstein D."/>
            <person name="Egesi C.N."/>
            <person name="Featherston J."/>
            <person name="Asfaw A."/>
            <person name="Simpson G.G."/>
            <person name="Dolezel J."/>
            <person name="Hendre P.S."/>
            <person name="Van Deynze A."/>
            <person name="Kumar P.L."/>
            <person name="Obidiegwu J.E."/>
            <person name="Bhattacharjee R."/>
            <person name="Rokhsar D.S."/>
        </authorList>
    </citation>
    <scope>NUCLEOTIDE SEQUENCE [LARGE SCALE GENOMIC DNA]</scope>
    <source>
        <strain evidence="2">cv. TDa95/00328</strain>
    </source>
</reference>